<feature type="active site" description="Proton donor" evidence="10">
    <location>
        <position position="157"/>
    </location>
</feature>
<keyword evidence="8 10" id="KW-0326">Glycosidase</keyword>
<dbReference type="InterPro" id="IPR013320">
    <property type="entry name" value="ConA-like_dom_sf"/>
</dbReference>
<reference evidence="13 14" key="1">
    <citation type="journal article" date="2018" name="Mol. Biol. Evol.">
        <title>Broad Genomic Sampling Reveals a Smut Pathogenic Ancestry of the Fungal Clade Ustilaginomycotina.</title>
        <authorList>
            <person name="Kijpornyongpan T."/>
            <person name="Mondo S.J."/>
            <person name="Barry K."/>
            <person name="Sandor L."/>
            <person name="Lee J."/>
            <person name="Lipzen A."/>
            <person name="Pangilinan J."/>
            <person name="LaButti K."/>
            <person name="Hainaut M."/>
            <person name="Henrissat B."/>
            <person name="Grigoriev I.V."/>
            <person name="Spatafora J.W."/>
            <person name="Aime M.C."/>
        </authorList>
    </citation>
    <scope>NUCLEOTIDE SEQUENCE [LARGE SCALE GENOMIC DNA]</scope>
    <source>
        <strain evidence="13 14">MCA 3882</strain>
    </source>
</reference>
<dbReference type="EMBL" id="KZ819603">
    <property type="protein sequence ID" value="PWN34978.1"/>
    <property type="molecule type" value="Genomic_DNA"/>
</dbReference>
<feature type="domain" description="GH11" evidence="12">
    <location>
        <begin position="1"/>
        <end position="170"/>
    </location>
</feature>
<dbReference type="EC" id="3.2.1.8" evidence="4 10"/>
<dbReference type="PRINTS" id="PR00911">
    <property type="entry name" value="GLHYDRLASE11"/>
</dbReference>
<evidence type="ECO:0000256" key="5">
    <source>
        <dbReference type="ARBA" id="ARBA00022651"/>
    </source>
</evidence>
<dbReference type="InterPro" id="IPR001137">
    <property type="entry name" value="Glyco_hydro_11"/>
</dbReference>
<dbReference type="GO" id="GO:0031176">
    <property type="term" value="F:endo-1,4-beta-xylanase activity"/>
    <property type="evidence" value="ECO:0007669"/>
    <property type="project" value="UniProtKB-UniRule"/>
</dbReference>
<evidence type="ECO:0000313" key="14">
    <source>
        <dbReference type="Proteomes" id="UP000245771"/>
    </source>
</evidence>
<dbReference type="RefSeq" id="XP_025355280.1">
    <property type="nucleotide sequence ID" value="XM_025496133.1"/>
</dbReference>
<feature type="active site" description="Nucleophile" evidence="10">
    <location>
        <position position="67"/>
    </location>
</feature>
<dbReference type="GO" id="GO:0045493">
    <property type="term" value="P:xylan catabolic process"/>
    <property type="evidence" value="ECO:0007669"/>
    <property type="project" value="UniProtKB-UniRule"/>
</dbReference>
<dbReference type="PANTHER" id="PTHR46828:SF2">
    <property type="entry name" value="ENDO-1,4-BETA-XYLANASE A-RELATED"/>
    <property type="match status" value="1"/>
</dbReference>
<evidence type="ECO:0000256" key="1">
    <source>
        <dbReference type="ARBA" id="ARBA00000681"/>
    </source>
</evidence>
<evidence type="ECO:0000256" key="6">
    <source>
        <dbReference type="ARBA" id="ARBA00022801"/>
    </source>
</evidence>
<evidence type="ECO:0000256" key="9">
    <source>
        <dbReference type="ARBA" id="ARBA00023326"/>
    </source>
</evidence>
<comment type="catalytic activity">
    <reaction evidence="1 10 11">
        <text>Endohydrolysis of (1-&gt;4)-beta-D-xylosidic linkages in xylans.</text>
        <dbReference type="EC" id="3.2.1.8"/>
    </reaction>
</comment>
<dbReference type="OrthoDB" id="2115822at2759"/>
<keyword evidence="13" id="KW-0430">Lectin</keyword>
<dbReference type="InterPro" id="IPR013319">
    <property type="entry name" value="GH11/12"/>
</dbReference>
<dbReference type="UniPathway" id="UPA00114"/>
<dbReference type="SUPFAM" id="SSF49899">
    <property type="entry name" value="Concanavalin A-like lectins/glucanases"/>
    <property type="match status" value="1"/>
</dbReference>
<dbReference type="InterPro" id="IPR033123">
    <property type="entry name" value="GH11_dom"/>
</dbReference>
<dbReference type="InParanoid" id="A0A316VD11"/>
<keyword evidence="14" id="KW-1185">Reference proteome</keyword>
<dbReference type="STRING" id="1280837.A0A316VD11"/>
<proteinExistence type="inferred from homology"/>
<evidence type="ECO:0000256" key="4">
    <source>
        <dbReference type="ARBA" id="ARBA00012590"/>
    </source>
</evidence>
<organism evidence="13 14">
    <name type="scientific">Meira miltonrushii</name>
    <dbReference type="NCBI Taxonomy" id="1280837"/>
    <lineage>
        <taxon>Eukaryota</taxon>
        <taxon>Fungi</taxon>
        <taxon>Dikarya</taxon>
        <taxon>Basidiomycota</taxon>
        <taxon>Ustilaginomycotina</taxon>
        <taxon>Exobasidiomycetes</taxon>
        <taxon>Exobasidiales</taxon>
        <taxon>Brachybasidiaceae</taxon>
        <taxon>Meira</taxon>
    </lineage>
</organism>
<dbReference type="Proteomes" id="UP000245771">
    <property type="component" value="Unassembled WGS sequence"/>
</dbReference>
<evidence type="ECO:0000256" key="10">
    <source>
        <dbReference type="PROSITE-ProRule" id="PRU01097"/>
    </source>
</evidence>
<sequence length="170" mass="18277">KGTYSAKGDSAGKYEFTWQGIDDAIVGKGFKNGAKDRVFTFDGQFEVSGNGAYLALYGWSVGSKCVEYYVVDNWGQYPPCGSDSKGTLQSDGDTYTFCTVMGGPCVDNSSQNHIQYWSRRHTKRSKGTITFANHVSAWEKAGMVLGTLSSPQILAVEAYAGSSGSATITI</sequence>
<gene>
    <name evidence="13" type="ORF">FA14DRAFT_115826</name>
</gene>
<evidence type="ECO:0000256" key="8">
    <source>
        <dbReference type="ARBA" id="ARBA00023295"/>
    </source>
</evidence>
<keyword evidence="7 10" id="KW-0119">Carbohydrate metabolism</keyword>
<dbReference type="Gene3D" id="2.60.120.180">
    <property type="match status" value="1"/>
</dbReference>
<dbReference type="GO" id="GO:0030246">
    <property type="term" value="F:carbohydrate binding"/>
    <property type="evidence" value="ECO:0007669"/>
    <property type="project" value="UniProtKB-KW"/>
</dbReference>
<comment type="similarity">
    <text evidence="3 10 11">Belongs to the glycosyl hydrolase 11 (cellulase G) family.</text>
</comment>
<comment type="pathway">
    <text evidence="2 10 11">Glycan degradation; xylan degradation.</text>
</comment>
<keyword evidence="5 10" id="KW-0858">Xylan degradation</keyword>
<dbReference type="PANTHER" id="PTHR46828">
    <property type="entry name" value="ENDO-1,4-BETA-XYLANASE A-RELATED"/>
    <property type="match status" value="1"/>
</dbReference>
<keyword evidence="6 10" id="KW-0378">Hydrolase</keyword>
<evidence type="ECO:0000259" key="12">
    <source>
        <dbReference type="PROSITE" id="PS51761"/>
    </source>
</evidence>
<name>A0A316VD11_9BASI</name>
<evidence type="ECO:0000256" key="3">
    <source>
        <dbReference type="ARBA" id="ARBA00007792"/>
    </source>
</evidence>
<dbReference type="AlphaFoldDB" id="A0A316VD11"/>
<evidence type="ECO:0000313" key="13">
    <source>
        <dbReference type="EMBL" id="PWN34978.1"/>
    </source>
</evidence>
<protein>
    <recommendedName>
        <fullName evidence="4 10">Endo-1,4-beta-xylanase</fullName>
        <ecNumber evidence="4 10">3.2.1.8</ecNumber>
    </recommendedName>
</protein>
<evidence type="ECO:0000256" key="11">
    <source>
        <dbReference type="RuleBase" id="RU362015"/>
    </source>
</evidence>
<dbReference type="Pfam" id="PF00457">
    <property type="entry name" value="Glyco_hydro_11"/>
    <property type="match status" value="1"/>
</dbReference>
<feature type="non-terminal residue" evidence="13">
    <location>
        <position position="1"/>
    </location>
</feature>
<evidence type="ECO:0000256" key="2">
    <source>
        <dbReference type="ARBA" id="ARBA00004851"/>
    </source>
</evidence>
<evidence type="ECO:0000256" key="7">
    <source>
        <dbReference type="ARBA" id="ARBA00023277"/>
    </source>
</evidence>
<dbReference type="PROSITE" id="PS51761">
    <property type="entry name" value="GH11_3"/>
    <property type="match status" value="1"/>
</dbReference>
<feature type="non-terminal residue" evidence="13">
    <location>
        <position position="170"/>
    </location>
</feature>
<accession>A0A316VD11</accession>
<dbReference type="GeneID" id="37017914"/>
<keyword evidence="9 10" id="KW-0624">Polysaccharide degradation</keyword>